<organism evidence="1 2">
    <name type="scientific">Armillaria borealis</name>
    <dbReference type="NCBI Taxonomy" id="47425"/>
    <lineage>
        <taxon>Eukaryota</taxon>
        <taxon>Fungi</taxon>
        <taxon>Dikarya</taxon>
        <taxon>Basidiomycota</taxon>
        <taxon>Agaricomycotina</taxon>
        <taxon>Agaricomycetes</taxon>
        <taxon>Agaricomycetidae</taxon>
        <taxon>Agaricales</taxon>
        <taxon>Marasmiineae</taxon>
        <taxon>Physalacriaceae</taxon>
        <taxon>Armillaria</taxon>
    </lineage>
</organism>
<dbReference type="AlphaFoldDB" id="A0AA39IZK0"/>
<dbReference type="Proteomes" id="UP001175226">
    <property type="component" value="Unassembled WGS sequence"/>
</dbReference>
<evidence type="ECO:0000313" key="2">
    <source>
        <dbReference type="Proteomes" id="UP001175226"/>
    </source>
</evidence>
<protein>
    <submittedName>
        <fullName evidence="1">Uncharacterized protein</fullName>
    </submittedName>
</protein>
<gene>
    <name evidence="1" type="ORF">EV421DRAFT_1742116</name>
</gene>
<reference evidence="1" key="1">
    <citation type="submission" date="2023-06" db="EMBL/GenBank/DDBJ databases">
        <authorList>
            <consortium name="Lawrence Berkeley National Laboratory"/>
            <person name="Ahrendt S."/>
            <person name="Sahu N."/>
            <person name="Indic B."/>
            <person name="Wong-Bajracharya J."/>
            <person name="Merenyi Z."/>
            <person name="Ke H.-M."/>
            <person name="Monk M."/>
            <person name="Kocsube S."/>
            <person name="Drula E."/>
            <person name="Lipzen A."/>
            <person name="Balint B."/>
            <person name="Henrissat B."/>
            <person name="Andreopoulos B."/>
            <person name="Martin F.M."/>
            <person name="Harder C.B."/>
            <person name="Rigling D."/>
            <person name="Ford K.L."/>
            <person name="Foster G.D."/>
            <person name="Pangilinan J."/>
            <person name="Papanicolaou A."/>
            <person name="Barry K."/>
            <person name="LaButti K."/>
            <person name="Viragh M."/>
            <person name="Koriabine M."/>
            <person name="Yan M."/>
            <person name="Riley R."/>
            <person name="Champramary S."/>
            <person name="Plett K.L."/>
            <person name="Tsai I.J."/>
            <person name="Slot J."/>
            <person name="Sipos G."/>
            <person name="Plett J."/>
            <person name="Nagy L.G."/>
            <person name="Grigoriev I.V."/>
        </authorList>
    </citation>
    <scope>NUCLEOTIDE SEQUENCE</scope>
    <source>
        <strain evidence="1">FPL87.14</strain>
    </source>
</reference>
<evidence type="ECO:0000313" key="1">
    <source>
        <dbReference type="EMBL" id="KAK0432734.1"/>
    </source>
</evidence>
<dbReference type="EMBL" id="JAUEPT010000090">
    <property type="protein sequence ID" value="KAK0432734.1"/>
    <property type="molecule type" value="Genomic_DNA"/>
</dbReference>
<proteinExistence type="predicted"/>
<keyword evidence="2" id="KW-1185">Reference proteome</keyword>
<accession>A0AA39IZK0</accession>
<comment type="caution">
    <text evidence="1">The sequence shown here is derived from an EMBL/GenBank/DDBJ whole genome shotgun (WGS) entry which is preliminary data.</text>
</comment>
<name>A0AA39IZK0_9AGAR</name>
<sequence>MSVWYSGSIPGILADNADPIAGKIIDGEEADKIERIMAATYHNVRRKEMTSIIEDVCDYDTDQTVHNTRDTPTVEAHTNCTDMKNMNEDVTAKVHSRYATINTDHISGTSMTNPQDYEQYCQPTSSKVLVEDMVTNDDDDMHFREYHSLEELQAPETPQRRFWDRLFVSEHMAWPGDARMPLEWNMMTSDIRGLGLLVGARTSTTHDDMDNAIPIESSNLDVLSNPKHWHDEYEDLLQGVLESMPPFCEVNHEIPLINMEK</sequence>